<dbReference type="RefSeq" id="WP_241130987.1">
    <property type="nucleotide sequence ID" value="NZ_CYTI01000008.1"/>
</dbReference>
<organism evidence="2 3">
    <name type="scientific">Alcaligenes xylosoxydans xylosoxydans</name>
    <name type="common">Achromobacter xylosoxidans</name>
    <dbReference type="NCBI Taxonomy" id="85698"/>
    <lineage>
        <taxon>Bacteria</taxon>
        <taxon>Pseudomonadati</taxon>
        <taxon>Pseudomonadota</taxon>
        <taxon>Betaproteobacteria</taxon>
        <taxon>Burkholderiales</taxon>
        <taxon>Alcaligenaceae</taxon>
        <taxon>Achromobacter</taxon>
    </lineage>
</organism>
<name>A0A9X3KZZ1_ALCXX</name>
<dbReference type="AlphaFoldDB" id="A0A9X3KZZ1"/>
<sequence length="261" mass="28143">MDHLKRVLLSDGSVGSVSLLDRFSRQPIRTAASPVQRRGAATAPIRPLVLTTGATIEPNAKERQMNQAGNMALRAPQDWIAAASQAGAAIARSLSARPAAAAASRQEGARGQQQKGQNMTREESDQVEALIMEWYHWSRGYRPHLGVGRVAAFARGMTSDEAYDDEDVDARLAATRGEQTELCIDELPWQQRSAIGVHAGNKAAGARVFSNPRLTPEQQHAAYQEAKAALLPALRRRALVTALQVRHADRAKPCGARGASA</sequence>
<feature type="compositionally biased region" description="Low complexity" evidence="1">
    <location>
        <begin position="101"/>
        <end position="114"/>
    </location>
</feature>
<gene>
    <name evidence="2" type="ORF">O9570_18725</name>
</gene>
<protein>
    <submittedName>
        <fullName evidence="2">Uncharacterized protein</fullName>
    </submittedName>
</protein>
<comment type="caution">
    <text evidence="2">The sequence shown here is derived from an EMBL/GenBank/DDBJ whole genome shotgun (WGS) entry which is preliminary data.</text>
</comment>
<reference evidence="2" key="1">
    <citation type="submission" date="2022-12" db="EMBL/GenBank/DDBJ databases">
        <authorList>
            <person name="Voronina O.L."/>
            <person name="Kunda M.S."/>
            <person name="Ryzhova N."/>
            <person name="Aksenova E.I."/>
        </authorList>
    </citation>
    <scope>NUCLEOTIDE SEQUENCE</scope>
    <source>
        <strain evidence="2">SCCH136:Ach223948</strain>
    </source>
</reference>
<accession>A0A9X3KZZ1</accession>
<evidence type="ECO:0000313" key="3">
    <source>
        <dbReference type="Proteomes" id="UP001141992"/>
    </source>
</evidence>
<proteinExistence type="predicted"/>
<dbReference type="EMBL" id="JAPZVI010000015">
    <property type="protein sequence ID" value="MCZ8403495.1"/>
    <property type="molecule type" value="Genomic_DNA"/>
</dbReference>
<feature type="region of interest" description="Disordered" evidence="1">
    <location>
        <begin position="101"/>
        <end position="124"/>
    </location>
</feature>
<dbReference type="Proteomes" id="UP001141992">
    <property type="component" value="Unassembled WGS sequence"/>
</dbReference>
<evidence type="ECO:0000313" key="2">
    <source>
        <dbReference type="EMBL" id="MCZ8403495.1"/>
    </source>
</evidence>
<evidence type="ECO:0000256" key="1">
    <source>
        <dbReference type="SAM" id="MobiDB-lite"/>
    </source>
</evidence>